<feature type="domain" description="Glyoxalase-like" evidence="1">
    <location>
        <begin position="9"/>
        <end position="108"/>
    </location>
</feature>
<name>A0A4Q4ZLI0_9ACTN</name>
<dbReference type="Gene3D" id="3.10.180.10">
    <property type="entry name" value="2,3-Dihydroxybiphenyl 1,2-Dioxygenase, domain 1"/>
    <property type="match status" value="2"/>
</dbReference>
<gene>
    <name evidence="2" type="ORF">EKO23_03395</name>
</gene>
<evidence type="ECO:0000313" key="2">
    <source>
        <dbReference type="EMBL" id="RYP88386.1"/>
    </source>
</evidence>
<dbReference type="InterPro" id="IPR041581">
    <property type="entry name" value="Glyoxalase_6"/>
</dbReference>
<reference evidence="2 3" key="1">
    <citation type="submission" date="2019-01" db="EMBL/GenBank/DDBJ databases">
        <title>Nocardioides guangzhouensis sp. nov., an actinobacterium isolated from soil.</title>
        <authorList>
            <person name="Fu Y."/>
            <person name="Cai Y."/>
            <person name="Lin Z."/>
            <person name="Chen P."/>
        </authorList>
    </citation>
    <scope>NUCLEOTIDE SEQUENCE [LARGE SCALE GENOMIC DNA]</scope>
    <source>
        <strain evidence="2 3">130</strain>
    </source>
</reference>
<dbReference type="InterPro" id="IPR029068">
    <property type="entry name" value="Glyas_Bleomycin-R_OHBP_Dase"/>
</dbReference>
<comment type="caution">
    <text evidence="2">The sequence shown here is derived from an EMBL/GenBank/DDBJ whole genome shotgun (WGS) entry which is preliminary data.</text>
</comment>
<dbReference type="EMBL" id="SDKM01000003">
    <property type="protein sequence ID" value="RYP88386.1"/>
    <property type="molecule type" value="Genomic_DNA"/>
</dbReference>
<evidence type="ECO:0000313" key="3">
    <source>
        <dbReference type="Proteomes" id="UP000295198"/>
    </source>
</evidence>
<proteinExistence type="predicted"/>
<dbReference type="OrthoDB" id="3212826at2"/>
<dbReference type="SUPFAM" id="SSF54593">
    <property type="entry name" value="Glyoxalase/Bleomycin resistance protein/Dihydroxybiphenyl dioxygenase"/>
    <property type="match status" value="2"/>
</dbReference>
<dbReference type="PANTHER" id="PTHR35908">
    <property type="entry name" value="HYPOTHETICAL FUSION PROTEIN"/>
    <property type="match status" value="1"/>
</dbReference>
<dbReference type="PANTHER" id="PTHR35908:SF1">
    <property type="entry name" value="CONSERVED PROTEIN"/>
    <property type="match status" value="1"/>
</dbReference>
<dbReference type="RefSeq" id="WP_134714073.1">
    <property type="nucleotide sequence ID" value="NZ_SDKM01000003.1"/>
</dbReference>
<sequence length="225" mass="24701">MSLATWKDLCIDALEPDTMGAFWAPVLGLERDVVKPHATALLGSAPYQRVWVNHVDRPKTVKHRVHLDVATAAIEDLVALGATVVAPMEETGLGWTLMADPEGGEFCAFLRDPADLPAYRLRAVGVDCADAAAQAAWWGEVFGVTPTTHDGWVTLERATPDPLIELDFAPVPEPRQGPNRVHWDVTGEVRPLLERGATVLWEMPDWRVLADPEGNEFCVFPPPRA</sequence>
<dbReference type="Proteomes" id="UP000295198">
    <property type="component" value="Unassembled WGS sequence"/>
</dbReference>
<organism evidence="2 3">
    <name type="scientific">Nocardioides guangzhouensis</name>
    <dbReference type="NCBI Taxonomy" id="2497878"/>
    <lineage>
        <taxon>Bacteria</taxon>
        <taxon>Bacillati</taxon>
        <taxon>Actinomycetota</taxon>
        <taxon>Actinomycetes</taxon>
        <taxon>Propionibacteriales</taxon>
        <taxon>Nocardioidaceae</taxon>
        <taxon>Nocardioides</taxon>
    </lineage>
</organism>
<feature type="domain" description="Glyoxalase-like" evidence="1">
    <location>
        <begin position="124"/>
        <end position="220"/>
    </location>
</feature>
<protein>
    <recommendedName>
        <fullName evidence="1">Glyoxalase-like domain-containing protein</fullName>
    </recommendedName>
</protein>
<dbReference type="AlphaFoldDB" id="A0A4Q4ZLI0"/>
<accession>A0A4Q4ZLI0</accession>
<dbReference type="Pfam" id="PF18029">
    <property type="entry name" value="Glyoxalase_6"/>
    <property type="match status" value="2"/>
</dbReference>
<keyword evidence="3" id="KW-1185">Reference proteome</keyword>
<evidence type="ECO:0000259" key="1">
    <source>
        <dbReference type="Pfam" id="PF18029"/>
    </source>
</evidence>